<dbReference type="InterPro" id="IPR051175">
    <property type="entry name" value="CLK_kinases"/>
</dbReference>
<dbReference type="PANTHER" id="PTHR45646">
    <property type="entry name" value="SERINE/THREONINE-PROTEIN KINASE DOA-RELATED"/>
    <property type="match status" value="1"/>
</dbReference>
<dbReference type="PANTHER" id="PTHR45646:SF11">
    <property type="entry name" value="SERINE_THREONINE-PROTEIN KINASE DOA"/>
    <property type="match status" value="1"/>
</dbReference>
<keyword evidence="10" id="KW-1185">Reference proteome</keyword>
<keyword evidence="2" id="KW-0808">Transferase</keyword>
<dbReference type="GO" id="GO:0043484">
    <property type="term" value="P:regulation of RNA splicing"/>
    <property type="evidence" value="ECO:0007669"/>
    <property type="project" value="TreeGrafter"/>
</dbReference>
<protein>
    <recommendedName>
        <fullName evidence="8">Protein kinase domain-containing protein</fullName>
    </recommendedName>
</protein>
<keyword evidence="3 6" id="KW-0547">Nucleotide-binding</keyword>
<dbReference type="PROSITE" id="PS00108">
    <property type="entry name" value="PROTEIN_KINASE_ST"/>
    <property type="match status" value="1"/>
</dbReference>
<proteinExistence type="inferred from homology"/>
<feature type="binding site" evidence="6">
    <location>
        <position position="93"/>
    </location>
    <ligand>
        <name>ATP</name>
        <dbReference type="ChEBI" id="CHEBI:30616"/>
    </ligand>
</feature>
<gene>
    <name evidence="9" type="ORF">POLS_LOCUS6018</name>
</gene>
<feature type="domain" description="Protein kinase" evidence="8">
    <location>
        <begin position="59"/>
        <end position="451"/>
    </location>
</feature>
<evidence type="ECO:0000256" key="6">
    <source>
        <dbReference type="PROSITE-ProRule" id="PRU10141"/>
    </source>
</evidence>
<sequence>MAARHSKRTLFSLWKRSFHLPSPTPTISNQIRIEEEKCPGYSPKSYYPAKPGEILAETFQLVAKIGWGTGSTVWLARDVNCPQGHPQEAVALKILNARDSESAKLDLEERIAQKNQSHKGFGTVRACMGLFEFTHDDQKHTCQIYEPLRESLDTFTKRFPDRKLPLPIAKAYILLLLLGLDYLHTECRVVHTDLKLSNIMMTFENDKVLPRFLHEYARDNPMEYKIDPETNRAVYLSLDSLGDLEVKDIANMIPKIADFDAALLTEPISDSKDESQPQTVYTFPIQSDYYRAPEVVCGYGWDIKTDIWNFGVLMWNIIEGTELFTQVQDAERRYDPKSHIAEMVGFLGPPPAPMLKRMDSLAEASFVDGDPLSVNEGPLCRTPRELYGGPYFDKEGHFLYEDLVPKRRLEDTIPSLEGEQKELFLSFAREMLTWDPSARKSAAELSRHSFLNFGGHIVRDHI</sequence>
<dbReference type="InterPro" id="IPR011009">
    <property type="entry name" value="Kinase-like_dom_sf"/>
</dbReference>
<evidence type="ECO:0000313" key="9">
    <source>
        <dbReference type="EMBL" id="CAG8148728.1"/>
    </source>
</evidence>
<evidence type="ECO:0000256" key="4">
    <source>
        <dbReference type="ARBA" id="ARBA00022777"/>
    </source>
</evidence>
<comment type="similarity">
    <text evidence="7">Belongs to the protein kinase superfamily.</text>
</comment>
<dbReference type="PROSITE" id="PS50011">
    <property type="entry name" value="PROTEIN_KINASE_DOM"/>
    <property type="match status" value="1"/>
</dbReference>
<dbReference type="GO" id="GO:0005524">
    <property type="term" value="F:ATP binding"/>
    <property type="evidence" value="ECO:0007669"/>
    <property type="project" value="UniProtKB-UniRule"/>
</dbReference>
<keyword evidence="1 7" id="KW-0723">Serine/threonine-protein kinase</keyword>
<dbReference type="Gene3D" id="3.30.200.20">
    <property type="entry name" value="Phosphorylase Kinase, domain 1"/>
    <property type="match status" value="1"/>
</dbReference>
<keyword evidence="5 6" id="KW-0067">ATP-binding</keyword>
<evidence type="ECO:0000256" key="3">
    <source>
        <dbReference type="ARBA" id="ARBA00022741"/>
    </source>
</evidence>
<dbReference type="GO" id="GO:0004674">
    <property type="term" value="F:protein serine/threonine kinase activity"/>
    <property type="evidence" value="ECO:0007669"/>
    <property type="project" value="UniProtKB-KW"/>
</dbReference>
<dbReference type="PROSITE" id="PS00107">
    <property type="entry name" value="PROTEIN_KINASE_ATP"/>
    <property type="match status" value="1"/>
</dbReference>
<dbReference type="GO" id="GO:0005634">
    <property type="term" value="C:nucleus"/>
    <property type="evidence" value="ECO:0007669"/>
    <property type="project" value="TreeGrafter"/>
</dbReference>
<name>A0A9W4HVJ3_PENOL</name>
<dbReference type="SUPFAM" id="SSF56112">
    <property type="entry name" value="Protein kinase-like (PK-like)"/>
    <property type="match status" value="1"/>
</dbReference>
<evidence type="ECO:0000259" key="8">
    <source>
        <dbReference type="PROSITE" id="PS50011"/>
    </source>
</evidence>
<reference evidence="9" key="1">
    <citation type="submission" date="2021-07" db="EMBL/GenBank/DDBJ databases">
        <authorList>
            <person name="Branca A.L. A."/>
        </authorList>
    </citation>
    <scope>NUCLEOTIDE SEQUENCE</scope>
</reference>
<dbReference type="InterPro" id="IPR000719">
    <property type="entry name" value="Prot_kinase_dom"/>
</dbReference>
<dbReference type="OrthoDB" id="5979581at2759"/>
<dbReference type="Gene3D" id="1.10.510.10">
    <property type="entry name" value="Transferase(Phosphotransferase) domain 1"/>
    <property type="match status" value="1"/>
</dbReference>
<dbReference type="EMBL" id="CAJVOS010000031">
    <property type="protein sequence ID" value="CAG8148728.1"/>
    <property type="molecule type" value="Genomic_DNA"/>
</dbReference>
<evidence type="ECO:0000256" key="5">
    <source>
        <dbReference type="ARBA" id="ARBA00022840"/>
    </source>
</evidence>
<evidence type="ECO:0000256" key="7">
    <source>
        <dbReference type="RuleBase" id="RU000304"/>
    </source>
</evidence>
<comment type="caution">
    <text evidence="9">The sequence shown here is derived from an EMBL/GenBank/DDBJ whole genome shotgun (WGS) entry which is preliminary data.</text>
</comment>
<dbReference type="InterPro" id="IPR008271">
    <property type="entry name" value="Ser/Thr_kinase_AS"/>
</dbReference>
<keyword evidence="4" id="KW-0418">Kinase</keyword>
<accession>A0A9W4HVJ3</accession>
<dbReference type="Proteomes" id="UP001153618">
    <property type="component" value="Unassembled WGS sequence"/>
</dbReference>
<dbReference type="Pfam" id="PF00069">
    <property type="entry name" value="Pkinase"/>
    <property type="match status" value="2"/>
</dbReference>
<dbReference type="InterPro" id="IPR017441">
    <property type="entry name" value="Protein_kinase_ATP_BS"/>
</dbReference>
<evidence type="ECO:0000313" key="10">
    <source>
        <dbReference type="Proteomes" id="UP001153618"/>
    </source>
</evidence>
<organism evidence="9 10">
    <name type="scientific">Penicillium olsonii</name>
    <dbReference type="NCBI Taxonomy" id="99116"/>
    <lineage>
        <taxon>Eukaryota</taxon>
        <taxon>Fungi</taxon>
        <taxon>Dikarya</taxon>
        <taxon>Ascomycota</taxon>
        <taxon>Pezizomycotina</taxon>
        <taxon>Eurotiomycetes</taxon>
        <taxon>Eurotiomycetidae</taxon>
        <taxon>Eurotiales</taxon>
        <taxon>Aspergillaceae</taxon>
        <taxon>Penicillium</taxon>
    </lineage>
</organism>
<dbReference type="SMART" id="SM00220">
    <property type="entry name" value="S_TKc"/>
    <property type="match status" value="1"/>
</dbReference>
<evidence type="ECO:0000256" key="1">
    <source>
        <dbReference type="ARBA" id="ARBA00022527"/>
    </source>
</evidence>
<dbReference type="AlphaFoldDB" id="A0A9W4HVJ3"/>
<evidence type="ECO:0000256" key="2">
    <source>
        <dbReference type="ARBA" id="ARBA00022679"/>
    </source>
</evidence>